<dbReference type="InterPro" id="IPR005119">
    <property type="entry name" value="LysR_subst-bd"/>
</dbReference>
<keyword evidence="4" id="KW-0804">Transcription</keyword>
<dbReference type="AlphaFoldDB" id="A0AAN1VG92"/>
<gene>
    <name evidence="6" type="ORF">CS347_13590</name>
</gene>
<sequence>MPSRLPLNTLPVFRVVAELQNLRAAGERLHLTHSAISQQIRHLEEQLGFALFDRQGRRLRLNAAGAALLRGVTPALAQLDESALAAAAAAQEGALRLRVSVLPSFAQRWLLPRMARWRQRHPDISLEIEASQNLVDLQREDFHAALRYGEGQWPGVVSEPLFEVPMPMIVVASPGMARRLAGAAPASIVTEPLLGERALWEAWFQACGVHARVTPVAVFNDAGLLLQAAEQDLGLALARELLAVDALREGRLLRLFPMSIPYEQRHTYHLVYRPALQDWPPLAALRLWLREEIALARAELAAGREAQKKGPAGP</sequence>
<dbReference type="PRINTS" id="PR00039">
    <property type="entry name" value="HTHLYSR"/>
</dbReference>
<dbReference type="Proteomes" id="UP000282741">
    <property type="component" value="Chromosome"/>
</dbReference>
<evidence type="ECO:0000256" key="1">
    <source>
        <dbReference type="ARBA" id="ARBA00009437"/>
    </source>
</evidence>
<protein>
    <submittedName>
        <fullName evidence="6">LysR family transcriptional regulator</fullName>
    </submittedName>
</protein>
<keyword evidence="2" id="KW-0805">Transcription regulation</keyword>
<dbReference type="InterPro" id="IPR000847">
    <property type="entry name" value="LysR_HTH_N"/>
</dbReference>
<name>A0AAN1VG92_9BORD</name>
<proteinExistence type="inferred from homology"/>
<comment type="similarity">
    <text evidence="1">Belongs to the LysR transcriptional regulatory family.</text>
</comment>
<dbReference type="InterPro" id="IPR036388">
    <property type="entry name" value="WH-like_DNA-bd_sf"/>
</dbReference>
<dbReference type="Gene3D" id="3.40.190.10">
    <property type="entry name" value="Periplasmic binding protein-like II"/>
    <property type="match status" value="2"/>
</dbReference>
<keyword evidence="3" id="KW-0238">DNA-binding</keyword>
<dbReference type="GO" id="GO:0003700">
    <property type="term" value="F:DNA-binding transcription factor activity"/>
    <property type="evidence" value="ECO:0007669"/>
    <property type="project" value="InterPro"/>
</dbReference>
<evidence type="ECO:0000256" key="2">
    <source>
        <dbReference type="ARBA" id="ARBA00023015"/>
    </source>
</evidence>
<evidence type="ECO:0000256" key="3">
    <source>
        <dbReference type="ARBA" id="ARBA00023125"/>
    </source>
</evidence>
<organism evidence="6 7">
    <name type="scientific">Bordetella hinzii</name>
    <dbReference type="NCBI Taxonomy" id="103855"/>
    <lineage>
        <taxon>Bacteria</taxon>
        <taxon>Pseudomonadati</taxon>
        <taxon>Pseudomonadota</taxon>
        <taxon>Betaproteobacteria</taxon>
        <taxon>Burkholderiales</taxon>
        <taxon>Alcaligenaceae</taxon>
        <taxon>Bordetella</taxon>
    </lineage>
</organism>
<dbReference type="GeneID" id="92994883"/>
<dbReference type="PANTHER" id="PTHR30537">
    <property type="entry name" value="HTH-TYPE TRANSCRIPTIONAL REGULATOR"/>
    <property type="match status" value="1"/>
</dbReference>
<evidence type="ECO:0000313" key="7">
    <source>
        <dbReference type="Proteomes" id="UP000282741"/>
    </source>
</evidence>
<dbReference type="SUPFAM" id="SSF46785">
    <property type="entry name" value="Winged helix' DNA-binding domain"/>
    <property type="match status" value="1"/>
</dbReference>
<dbReference type="CDD" id="cd08432">
    <property type="entry name" value="PBP2_GcdR_TrpI_HvrB_AmpR_like"/>
    <property type="match status" value="1"/>
</dbReference>
<dbReference type="RefSeq" id="WP_029581246.1">
    <property type="nucleotide sequence ID" value="NZ_CP012076.1"/>
</dbReference>
<evidence type="ECO:0000313" key="6">
    <source>
        <dbReference type="EMBL" id="AZW17726.1"/>
    </source>
</evidence>
<feature type="domain" description="HTH lysR-type" evidence="5">
    <location>
        <begin position="5"/>
        <end position="62"/>
    </location>
</feature>
<dbReference type="KEGG" id="bhz:ACR54_03534"/>
<evidence type="ECO:0000256" key="4">
    <source>
        <dbReference type="ARBA" id="ARBA00023163"/>
    </source>
</evidence>
<reference evidence="7" key="1">
    <citation type="submission" date="2017-10" db="EMBL/GenBank/DDBJ databases">
        <title>Whole genome sequencing of various Bordetella species.</title>
        <authorList>
            <person name="Weigand M.R."/>
            <person name="Loparev V."/>
            <person name="Peng Y."/>
            <person name="Bowden K.E."/>
            <person name="Tondella M.L."/>
            <person name="Williams M.M."/>
        </authorList>
    </citation>
    <scope>NUCLEOTIDE SEQUENCE [LARGE SCALE GENOMIC DNA]</scope>
    <source>
        <strain evidence="7">H720</strain>
    </source>
</reference>
<accession>A0AAN1VG92</accession>
<dbReference type="InterPro" id="IPR058163">
    <property type="entry name" value="LysR-type_TF_proteobact-type"/>
</dbReference>
<dbReference type="Pfam" id="PF03466">
    <property type="entry name" value="LysR_substrate"/>
    <property type="match status" value="1"/>
</dbReference>
<dbReference type="PROSITE" id="PS50931">
    <property type="entry name" value="HTH_LYSR"/>
    <property type="match status" value="1"/>
</dbReference>
<dbReference type="PANTHER" id="PTHR30537:SF79">
    <property type="entry name" value="TRANSCRIPTIONAL REGULATOR-RELATED"/>
    <property type="match status" value="1"/>
</dbReference>
<dbReference type="GO" id="GO:0006351">
    <property type="term" value="P:DNA-templated transcription"/>
    <property type="evidence" value="ECO:0007669"/>
    <property type="project" value="TreeGrafter"/>
</dbReference>
<dbReference type="InterPro" id="IPR036390">
    <property type="entry name" value="WH_DNA-bd_sf"/>
</dbReference>
<dbReference type="Pfam" id="PF00126">
    <property type="entry name" value="HTH_1"/>
    <property type="match status" value="1"/>
</dbReference>
<dbReference type="FunFam" id="1.10.10.10:FF:000001">
    <property type="entry name" value="LysR family transcriptional regulator"/>
    <property type="match status" value="1"/>
</dbReference>
<dbReference type="GO" id="GO:0043565">
    <property type="term" value="F:sequence-specific DNA binding"/>
    <property type="evidence" value="ECO:0007669"/>
    <property type="project" value="TreeGrafter"/>
</dbReference>
<dbReference type="Gene3D" id="1.10.10.10">
    <property type="entry name" value="Winged helix-like DNA-binding domain superfamily/Winged helix DNA-binding domain"/>
    <property type="match status" value="1"/>
</dbReference>
<dbReference type="EMBL" id="CP024172">
    <property type="protein sequence ID" value="AZW17726.1"/>
    <property type="molecule type" value="Genomic_DNA"/>
</dbReference>
<dbReference type="SUPFAM" id="SSF53850">
    <property type="entry name" value="Periplasmic binding protein-like II"/>
    <property type="match status" value="1"/>
</dbReference>
<evidence type="ECO:0000259" key="5">
    <source>
        <dbReference type="PROSITE" id="PS50931"/>
    </source>
</evidence>